<accession>A0A1G2PWL1</accession>
<dbReference type="AlphaFoldDB" id="A0A1G2PWL1"/>
<reference evidence="1 2" key="1">
    <citation type="journal article" date="2016" name="Nat. Commun.">
        <title>Thousands of microbial genomes shed light on interconnected biogeochemical processes in an aquifer system.</title>
        <authorList>
            <person name="Anantharaman K."/>
            <person name="Brown C.T."/>
            <person name="Hug L.A."/>
            <person name="Sharon I."/>
            <person name="Castelle C.J."/>
            <person name="Probst A.J."/>
            <person name="Thomas B.C."/>
            <person name="Singh A."/>
            <person name="Wilkins M.J."/>
            <person name="Karaoz U."/>
            <person name="Brodie E.L."/>
            <person name="Williams K.H."/>
            <person name="Hubbard S.S."/>
            <person name="Banfield J.F."/>
        </authorList>
    </citation>
    <scope>NUCLEOTIDE SEQUENCE [LARGE SCALE GENOMIC DNA]</scope>
</reference>
<dbReference type="EMBL" id="MHSW01000005">
    <property type="protein sequence ID" value="OHA52728.1"/>
    <property type="molecule type" value="Genomic_DNA"/>
</dbReference>
<proteinExistence type="predicted"/>
<evidence type="ECO:0000313" key="1">
    <source>
        <dbReference type="EMBL" id="OHA52728.1"/>
    </source>
</evidence>
<comment type="caution">
    <text evidence="1">The sequence shown here is derived from an EMBL/GenBank/DDBJ whole genome shotgun (WGS) entry which is preliminary data.</text>
</comment>
<gene>
    <name evidence="1" type="ORF">A3A97_01135</name>
</gene>
<dbReference type="Proteomes" id="UP000176951">
    <property type="component" value="Unassembled WGS sequence"/>
</dbReference>
<organism evidence="1 2">
    <name type="scientific">Candidatus Terrybacteria bacterium RIFCSPLOWO2_01_FULL_40_23</name>
    <dbReference type="NCBI Taxonomy" id="1802366"/>
    <lineage>
        <taxon>Bacteria</taxon>
        <taxon>Candidatus Terryibacteriota</taxon>
    </lineage>
</organism>
<sequence length="117" mass="13821">MSIELPQTHEARKQISTLRRECFLSYRDISSAAGVSVRAIRNCERYNVLVAEARVRIDYLYDVCRLLSEIVEQRYIRKWLREPKEVFSGKSPLELVKENRTEELKKVINELLNESFS</sequence>
<evidence type="ECO:0000313" key="2">
    <source>
        <dbReference type="Proteomes" id="UP000176951"/>
    </source>
</evidence>
<name>A0A1G2PWL1_9BACT</name>
<protein>
    <submittedName>
        <fullName evidence="1">Uncharacterized protein</fullName>
    </submittedName>
</protein>